<gene>
    <name evidence="2" type="ORF">BcellWH2_05251</name>
</gene>
<dbReference type="KEGG" id="bcel:BcellWH2_05251"/>
<evidence type="ECO:0000313" key="2">
    <source>
        <dbReference type="EMBL" id="ALJ62453.1"/>
    </source>
</evidence>
<organism evidence="2 3">
    <name type="scientific">Bacteroides cellulosilyticus</name>
    <dbReference type="NCBI Taxonomy" id="246787"/>
    <lineage>
        <taxon>Bacteria</taxon>
        <taxon>Pseudomonadati</taxon>
        <taxon>Bacteroidota</taxon>
        <taxon>Bacteroidia</taxon>
        <taxon>Bacteroidales</taxon>
        <taxon>Bacteroidaceae</taxon>
        <taxon>Bacteroides</taxon>
    </lineage>
</organism>
<keyword evidence="1" id="KW-0812">Transmembrane</keyword>
<dbReference type="PATRIC" id="fig|246787.4.peg.5421"/>
<reference evidence="2 3" key="1">
    <citation type="journal article" date="2015" name="Science">
        <title>Genetic determinants of in vivo fitness and diet responsiveness in multiple human gut Bacteroides.</title>
        <authorList>
            <person name="Wu M."/>
            <person name="McNulty N.P."/>
            <person name="Rodionov D.A."/>
            <person name="Khoroshkin M.S."/>
            <person name="Griffin N.W."/>
            <person name="Cheng J."/>
            <person name="Latreille P."/>
            <person name="Kerstetter R.A."/>
            <person name="Terrapon N."/>
            <person name="Henrissat B."/>
            <person name="Osterman A.L."/>
            <person name="Gordon J.I."/>
        </authorList>
    </citation>
    <scope>NUCLEOTIDE SEQUENCE [LARGE SCALE GENOMIC DNA]</scope>
    <source>
        <strain evidence="2 3">WH2</strain>
    </source>
</reference>
<accession>A0A0P0G3N5</accession>
<keyword evidence="1" id="KW-0472">Membrane</keyword>
<dbReference type="Proteomes" id="UP000061809">
    <property type="component" value="Chromosome"/>
</dbReference>
<evidence type="ECO:0000256" key="1">
    <source>
        <dbReference type="SAM" id="Phobius"/>
    </source>
</evidence>
<feature type="transmembrane region" description="Helical" evidence="1">
    <location>
        <begin position="7"/>
        <end position="25"/>
    </location>
</feature>
<name>A0A0P0G3N5_9BACE</name>
<dbReference type="EMBL" id="CP012801">
    <property type="protein sequence ID" value="ALJ62453.1"/>
    <property type="molecule type" value="Genomic_DNA"/>
</dbReference>
<dbReference type="AlphaFoldDB" id="A0A0P0G3N5"/>
<proteinExistence type="predicted"/>
<sequence>MKRKHLVAIGVSIAILLLLYWLLVAEDMNAWLNVN</sequence>
<keyword evidence="1" id="KW-1133">Transmembrane helix</keyword>
<evidence type="ECO:0000313" key="3">
    <source>
        <dbReference type="Proteomes" id="UP000061809"/>
    </source>
</evidence>
<protein>
    <submittedName>
        <fullName evidence="2">Uncharacterized protein</fullName>
    </submittedName>
</protein>